<organism evidence="2 3">
    <name type="scientific">Tothia fuscella</name>
    <dbReference type="NCBI Taxonomy" id="1048955"/>
    <lineage>
        <taxon>Eukaryota</taxon>
        <taxon>Fungi</taxon>
        <taxon>Dikarya</taxon>
        <taxon>Ascomycota</taxon>
        <taxon>Pezizomycotina</taxon>
        <taxon>Dothideomycetes</taxon>
        <taxon>Pleosporomycetidae</taxon>
        <taxon>Venturiales</taxon>
        <taxon>Cylindrosympodiaceae</taxon>
        <taxon>Tothia</taxon>
    </lineage>
</organism>
<dbReference type="AlphaFoldDB" id="A0A9P4TVZ6"/>
<dbReference type="EMBL" id="MU007069">
    <property type="protein sequence ID" value="KAF2425532.1"/>
    <property type="molecule type" value="Genomic_DNA"/>
</dbReference>
<feature type="transmembrane region" description="Helical" evidence="1">
    <location>
        <begin position="25"/>
        <end position="47"/>
    </location>
</feature>
<accession>A0A9P4TVZ6</accession>
<reference evidence="2" key="1">
    <citation type="journal article" date="2020" name="Stud. Mycol.">
        <title>101 Dothideomycetes genomes: a test case for predicting lifestyles and emergence of pathogens.</title>
        <authorList>
            <person name="Haridas S."/>
            <person name="Albert R."/>
            <person name="Binder M."/>
            <person name="Bloem J."/>
            <person name="Labutti K."/>
            <person name="Salamov A."/>
            <person name="Andreopoulos B."/>
            <person name="Baker S."/>
            <person name="Barry K."/>
            <person name="Bills G."/>
            <person name="Bluhm B."/>
            <person name="Cannon C."/>
            <person name="Castanera R."/>
            <person name="Culley D."/>
            <person name="Daum C."/>
            <person name="Ezra D."/>
            <person name="Gonzalez J."/>
            <person name="Henrissat B."/>
            <person name="Kuo A."/>
            <person name="Liang C."/>
            <person name="Lipzen A."/>
            <person name="Lutzoni F."/>
            <person name="Magnuson J."/>
            <person name="Mondo S."/>
            <person name="Nolan M."/>
            <person name="Ohm R."/>
            <person name="Pangilinan J."/>
            <person name="Park H.-J."/>
            <person name="Ramirez L."/>
            <person name="Alfaro M."/>
            <person name="Sun H."/>
            <person name="Tritt A."/>
            <person name="Yoshinaga Y."/>
            <person name="Zwiers L.-H."/>
            <person name="Turgeon B."/>
            <person name="Goodwin S."/>
            <person name="Spatafora J."/>
            <person name="Crous P."/>
            <person name="Grigoriev I."/>
        </authorList>
    </citation>
    <scope>NUCLEOTIDE SEQUENCE</scope>
    <source>
        <strain evidence="2">CBS 130266</strain>
    </source>
</reference>
<protein>
    <submittedName>
        <fullName evidence="2">Uncharacterized protein</fullName>
    </submittedName>
</protein>
<feature type="transmembrane region" description="Helical" evidence="1">
    <location>
        <begin position="68"/>
        <end position="95"/>
    </location>
</feature>
<keyword evidence="1" id="KW-1133">Transmembrane helix</keyword>
<keyword evidence="3" id="KW-1185">Reference proteome</keyword>
<dbReference type="Proteomes" id="UP000800235">
    <property type="component" value="Unassembled WGS sequence"/>
</dbReference>
<dbReference type="OrthoDB" id="2431938at2759"/>
<proteinExistence type="predicted"/>
<evidence type="ECO:0000256" key="1">
    <source>
        <dbReference type="SAM" id="Phobius"/>
    </source>
</evidence>
<evidence type="ECO:0000313" key="2">
    <source>
        <dbReference type="EMBL" id="KAF2425532.1"/>
    </source>
</evidence>
<gene>
    <name evidence="2" type="ORF">EJ08DRAFT_736731</name>
</gene>
<feature type="transmembrane region" description="Helical" evidence="1">
    <location>
        <begin position="147"/>
        <end position="172"/>
    </location>
</feature>
<keyword evidence="1" id="KW-0812">Transmembrane</keyword>
<sequence>MLGYMVPHVLSHFHPDLVSRMWWNWIWQLFPVWCWIVGAAWSTIGLFPSKFKATSDNNDDMPTIRRTIAFLAIPSTAAWWYTAAFAPFSMIQLFIPQSLGPSPTFAENMRLTLQRDEAKGLGASLLWLLYTWADLQRAGMTTSRNVLTMVASLAVGVLVVGPGSAFLLGWLAREELLASKHHKDAVVMETLMREQEVFEHAKDRSTSK</sequence>
<evidence type="ECO:0000313" key="3">
    <source>
        <dbReference type="Proteomes" id="UP000800235"/>
    </source>
</evidence>
<keyword evidence="1" id="KW-0472">Membrane</keyword>
<name>A0A9P4TVZ6_9PEZI</name>
<comment type="caution">
    <text evidence="2">The sequence shown here is derived from an EMBL/GenBank/DDBJ whole genome shotgun (WGS) entry which is preliminary data.</text>
</comment>